<evidence type="ECO:0000256" key="3">
    <source>
        <dbReference type="ARBA" id="ARBA00023125"/>
    </source>
</evidence>
<dbReference type="InterPro" id="IPR016032">
    <property type="entry name" value="Sig_transdc_resp-reg_C-effctor"/>
</dbReference>
<dbReference type="InterPro" id="IPR001789">
    <property type="entry name" value="Sig_transdc_resp-reg_receiver"/>
</dbReference>
<dbReference type="CDD" id="cd06170">
    <property type="entry name" value="LuxR_C_like"/>
    <property type="match status" value="1"/>
</dbReference>
<dbReference type="PANTHER" id="PTHR43214">
    <property type="entry name" value="TWO-COMPONENT RESPONSE REGULATOR"/>
    <property type="match status" value="1"/>
</dbReference>
<comment type="caution">
    <text evidence="8">The sequence shown here is derived from an EMBL/GenBank/DDBJ whole genome shotgun (WGS) entry which is preliminary data.</text>
</comment>
<keyword evidence="2" id="KW-0805">Transcription regulation</keyword>
<keyword evidence="9" id="KW-1185">Reference proteome</keyword>
<feature type="domain" description="HTH luxR-type" evidence="6">
    <location>
        <begin position="145"/>
        <end position="210"/>
    </location>
</feature>
<organism evidence="8 9">
    <name type="scientific">Actinomadura fulvescens</name>
    <dbReference type="NCBI Taxonomy" id="46160"/>
    <lineage>
        <taxon>Bacteria</taxon>
        <taxon>Bacillati</taxon>
        <taxon>Actinomycetota</taxon>
        <taxon>Actinomycetes</taxon>
        <taxon>Streptosporangiales</taxon>
        <taxon>Thermomonosporaceae</taxon>
        <taxon>Actinomadura</taxon>
    </lineage>
</organism>
<protein>
    <submittedName>
        <fullName evidence="8">Response regulator transcription factor</fullName>
    </submittedName>
</protein>
<keyword evidence="4" id="KW-0804">Transcription</keyword>
<dbReference type="CDD" id="cd17535">
    <property type="entry name" value="REC_NarL-like"/>
    <property type="match status" value="1"/>
</dbReference>
<dbReference type="SUPFAM" id="SSF52172">
    <property type="entry name" value="CheY-like"/>
    <property type="match status" value="1"/>
</dbReference>
<evidence type="ECO:0000313" key="8">
    <source>
        <dbReference type="EMBL" id="GAA2598907.1"/>
    </source>
</evidence>
<dbReference type="SMART" id="SM00421">
    <property type="entry name" value="HTH_LUXR"/>
    <property type="match status" value="1"/>
</dbReference>
<reference evidence="9" key="1">
    <citation type="journal article" date="2019" name="Int. J. Syst. Evol. Microbiol.">
        <title>The Global Catalogue of Microorganisms (GCM) 10K type strain sequencing project: providing services to taxonomists for standard genome sequencing and annotation.</title>
        <authorList>
            <consortium name="The Broad Institute Genomics Platform"/>
            <consortium name="The Broad Institute Genome Sequencing Center for Infectious Disease"/>
            <person name="Wu L."/>
            <person name="Ma J."/>
        </authorList>
    </citation>
    <scope>NUCLEOTIDE SEQUENCE [LARGE SCALE GENOMIC DNA]</scope>
    <source>
        <strain evidence="9">JCM 6833</strain>
    </source>
</reference>
<evidence type="ECO:0000256" key="2">
    <source>
        <dbReference type="ARBA" id="ARBA00023015"/>
    </source>
</evidence>
<feature type="modified residue" description="4-aspartylphosphate" evidence="5">
    <location>
        <position position="54"/>
    </location>
</feature>
<dbReference type="PANTHER" id="PTHR43214:SF24">
    <property type="entry name" value="TRANSCRIPTIONAL REGULATORY PROTEIN NARL-RELATED"/>
    <property type="match status" value="1"/>
</dbReference>
<proteinExistence type="predicted"/>
<dbReference type="SMART" id="SM00448">
    <property type="entry name" value="REC"/>
    <property type="match status" value="1"/>
</dbReference>
<dbReference type="EMBL" id="BAAATD010000004">
    <property type="protein sequence ID" value="GAA2598907.1"/>
    <property type="molecule type" value="Genomic_DNA"/>
</dbReference>
<dbReference type="Pfam" id="PF00072">
    <property type="entry name" value="Response_reg"/>
    <property type="match status" value="1"/>
</dbReference>
<dbReference type="Gene3D" id="3.40.50.2300">
    <property type="match status" value="1"/>
</dbReference>
<dbReference type="PROSITE" id="PS50043">
    <property type="entry name" value="HTH_LUXR_2"/>
    <property type="match status" value="1"/>
</dbReference>
<dbReference type="PROSITE" id="PS50110">
    <property type="entry name" value="RESPONSE_REGULATORY"/>
    <property type="match status" value="1"/>
</dbReference>
<dbReference type="Proteomes" id="UP001501509">
    <property type="component" value="Unassembled WGS sequence"/>
</dbReference>
<feature type="domain" description="Response regulatory" evidence="7">
    <location>
        <begin position="3"/>
        <end position="116"/>
    </location>
</feature>
<sequence>MIRVLIADDEYLVRSGLRRILEATGDICVIAEAADGTQAVTATRRHRPDVVLMDVRMPGTDGLTATGRIAADTNVIMLTTFDLDEYVQEALGLGAVGFLLKDTPPRDITAAVRAVAAGGAILAPTVTKRLIGSFARRDRSAAAVARQRLEPLTCRERQVVRAIARGLSNAQIARELTMSEATVKAHVSRALSKLGLTNRVQAAILIHDADLD</sequence>
<evidence type="ECO:0000256" key="1">
    <source>
        <dbReference type="ARBA" id="ARBA00022553"/>
    </source>
</evidence>
<keyword evidence="1 5" id="KW-0597">Phosphoprotein</keyword>
<gene>
    <name evidence="8" type="ORF">GCM10010411_35600</name>
</gene>
<dbReference type="RefSeq" id="WP_344542188.1">
    <property type="nucleotide sequence ID" value="NZ_BAAATD010000004.1"/>
</dbReference>
<accession>A0ABP6C2F1</accession>
<evidence type="ECO:0000259" key="7">
    <source>
        <dbReference type="PROSITE" id="PS50110"/>
    </source>
</evidence>
<evidence type="ECO:0000256" key="5">
    <source>
        <dbReference type="PROSITE-ProRule" id="PRU00169"/>
    </source>
</evidence>
<dbReference type="Pfam" id="PF00196">
    <property type="entry name" value="GerE"/>
    <property type="match status" value="1"/>
</dbReference>
<dbReference type="InterPro" id="IPR000792">
    <property type="entry name" value="Tscrpt_reg_LuxR_C"/>
</dbReference>
<dbReference type="InterPro" id="IPR058245">
    <property type="entry name" value="NreC/VraR/RcsB-like_REC"/>
</dbReference>
<keyword evidence="3" id="KW-0238">DNA-binding</keyword>
<evidence type="ECO:0000313" key="9">
    <source>
        <dbReference type="Proteomes" id="UP001501509"/>
    </source>
</evidence>
<dbReference type="SUPFAM" id="SSF46894">
    <property type="entry name" value="C-terminal effector domain of the bipartite response regulators"/>
    <property type="match status" value="1"/>
</dbReference>
<name>A0ABP6C2F1_9ACTN</name>
<evidence type="ECO:0000256" key="4">
    <source>
        <dbReference type="ARBA" id="ARBA00023163"/>
    </source>
</evidence>
<dbReference type="PROSITE" id="PS00622">
    <property type="entry name" value="HTH_LUXR_1"/>
    <property type="match status" value="1"/>
</dbReference>
<dbReference type="PRINTS" id="PR00038">
    <property type="entry name" value="HTHLUXR"/>
</dbReference>
<dbReference type="InterPro" id="IPR011006">
    <property type="entry name" value="CheY-like_superfamily"/>
</dbReference>
<evidence type="ECO:0000259" key="6">
    <source>
        <dbReference type="PROSITE" id="PS50043"/>
    </source>
</evidence>
<dbReference type="InterPro" id="IPR039420">
    <property type="entry name" value="WalR-like"/>
</dbReference>